<dbReference type="EMBL" id="MU006103">
    <property type="protein sequence ID" value="KAF2836611.1"/>
    <property type="molecule type" value="Genomic_DNA"/>
</dbReference>
<evidence type="ECO:0000313" key="3">
    <source>
        <dbReference type="Proteomes" id="UP000799429"/>
    </source>
</evidence>
<dbReference type="PANTHER" id="PTHR35605">
    <property type="entry name" value="ECP2 EFFECTOR PROTEIN DOMAIN-CONTAINING PROTEIN-RELATED"/>
    <property type="match status" value="1"/>
</dbReference>
<sequence length="190" mass="20818">MHSVTFILTLLAACNAAPASKFSALDSGVETTMEWRGPITSDGADVTLTGTIQEVYKQVLERNPNYLTDFPPAEGTSLVARNRIWPVQCNPGGDFADVNRISEGIRYLRDLSGGNARCGVNGRSCARISCSWDAGISLCNDRNDHIDPSCRYLADYAEAIVNDCTRVPNRVKGQQFDTDNYNVLVKHNPC</sequence>
<dbReference type="Proteomes" id="UP000799429">
    <property type="component" value="Unassembled WGS sequence"/>
</dbReference>
<comment type="caution">
    <text evidence="2">The sequence shown here is derived from an EMBL/GenBank/DDBJ whole genome shotgun (WGS) entry which is preliminary data.</text>
</comment>
<dbReference type="PANTHER" id="PTHR35605:SF1">
    <property type="entry name" value="ECP2 EFFECTOR PROTEIN DOMAIN-CONTAINING PROTEIN-RELATED"/>
    <property type="match status" value="1"/>
</dbReference>
<feature type="signal peptide" evidence="1">
    <location>
        <begin position="1"/>
        <end position="16"/>
    </location>
</feature>
<dbReference type="OrthoDB" id="3552888at2759"/>
<name>A0A9P4S5P8_9PEZI</name>
<accession>A0A9P4S5P8</accession>
<evidence type="ECO:0000313" key="2">
    <source>
        <dbReference type="EMBL" id="KAF2836611.1"/>
    </source>
</evidence>
<proteinExistence type="predicted"/>
<evidence type="ECO:0000256" key="1">
    <source>
        <dbReference type="SAM" id="SignalP"/>
    </source>
</evidence>
<evidence type="ECO:0008006" key="4">
    <source>
        <dbReference type="Google" id="ProtNLM"/>
    </source>
</evidence>
<dbReference type="AlphaFoldDB" id="A0A9P4S5P8"/>
<keyword evidence="3" id="KW-1185">Reference proteome</keyword>
<gene>
    <name evidence="2" type="ORF">M501DRAFT_1059999</name>
</gene>
<feature type="chain" id="PRO_5040219913" description="Secreted protein" evidence="1">
    <location>
        <begin position="17"/>
        <end position="190"/>
    </location>
</feature>
<organism evidence="2 3">
    <name type="scientific">Patellaria atrata CBS 101060</name>
    <dbReference type="NCBI Taxonomy" id="1346257"/>
    <lineage>
        <taxon>Eukaryota</taxon>
        <taxon>Fungi</taxon>
        <taxon>Dikarya</taxon>
        <taxon>Ascomycota</taxon>
        <taxon>Pezizomycotina</taxon>
        <taxon>Dothideomycetes</taxon>
        <taxon>Dothideomycetes incertae sedis</taxon>
        <taxon>Patellariales</taxon>
        <taxon>Patellariaceae</taxon>
        <taxon>Patellaria</taxon>
    </lineage>
</organism>
<protein>
    <recommendedName>
        <fullName evidence="4">Secreted protein</fullName>
    </recommendedName>
</protein>
<keyword evidence="1" id="KW-0732">Signal</keyword>
<reference evidence="2" key="1">
    <citation type="journal article" date="2020" name="Stud. Mycol.">
        <title>101 Dothideomycetes genomes: a test case for predicting lifestyles and emergence of pathogens.</title>
        <authorList>
            <person name="Haridas S."/>
            <person name="Albert R."/>
            <person name="Binder M."/>
            <person name="Bloem J."/>
            <person name="Labutti K."/>
            <person name="Salamov A."/>
            <person name="Andreopoulos B."/>
            <person name="Baker S."/>
            <person name="Barry K."/>
            <person name="Bills G."/>
            <person name="Bluhm B."/>
            <person name="Cannon C."/>
            <person name="Castanera R."/>
            <person name="Culley D."/>
            <person name="Daum C."/>
            <person name="Ezra D."/>
            <person name="Gonzalez J."/>
            <person name="Henrissat B."/>
            <person name="Kuo A."/>
            <person name="Liang C."/>
            <person name="Lipzen A."/>
            <person name="Lutzoni F."/>
            <person name="Magnuson J."/>
            <person name="Mondo S."/>
            <person name="Nolan M."/>
            <person name="Ohm R."/>
            <person name="Pangilinan J."/>
            <person name="Park H.-J."/>
            <person name="Ramirez L."/>
            <person name="Alfaro M."/>
            <person name="Sun H."/>
            <person name="Tritt A."/>
            <person name="Yoshinaga Y."/>
            <person name="Zwiers L.-H."/>
            <person name="Turgeon B."/>
            <person name="Goodwin S."/>
            <person name="Spatafora J."/>
            <person name="Crous P."/>
            <person name="Grigoriev I."/>
        </authorList>
    </citation>
    <scope>NUCLEOTIDE SEQUENCE</scope>
    <source>
        <strain evidence="2">CBS 101060</strain>
    </source>
</reference>